<dbReference type="AlphaFoldDB" id="A0A2T0VJG8"/>
<dbReference type="EMBL" id="PVTL01000001">
    <property type="protein sequence ID" value="PRY70357.1"/>
    <property type="molecule type" value="Genomic_DNA"/>
</dbReference>
<gene>
    <name evidence="2" type="ORF">B0I08_101491</name>
</gene>
<comment type="caution">
    <text evidence="2">The sequence shown here is derived from an EMBL/GenBank/DDBJ whole genome shotgun (WGS) entry which is preliminary data.</text>
</comment>
<dbReference type="Pfam" id="PF09407">
    <property type="entry name" value="AbiEi_1"/>
    <property type="match status" value="1"/>
</dbReference>
<feature type="domain" description="AbiEi antitoxin C-terminal" evidence="1">
    <location>
        <begin position="63"/>
        <end position="138"/>
    </location>
</feature>
<dbReference type="OrthoDB" id="4802815at2"/>
<proteinExistence type="predicted"/>
<protein>
    <submittedName>
        <fullName evidence="2">Transcriptional regulator with AbiEi antitoxin domain of type IV toxin-antitoxin system</fullName>
    </submittedName>
</protein>
<dbReference type="RefSeq" id="WP_106209433.1">
    <property type="nucleotide sequence ID" value="NZ_PVTL01000001.1"/>
</dbReference>
<reference evidence="2 3" key="1">
    <citation type="submission" date="2018-03" db="EMBL/GenBank/DDBJ databases">
        <title>Genomic Encyclopedia of Type Strains, Phase III (KMG-III): the genomes of soil and plant-associated and newly described type strains.</title>
        <authorList>
            <person name="Whitman W."/>
        </authorList>
    </citation>
    <scope>NUCLEOTIDE SEQUENCE [LARGE SCALE GENOMIC DNA]</scope>
    <source>
        <strain evidence="2 3">CGMCC 1.12484</strain>
    </source>
</reference>
<accession>A0A2T0VJG8</accession>
<name>A0A2T0VJG8_9MICO</name>
<dbReference type="Proteomes" id="UP000237983">
    <property type="component" value="Unassembled WGS sequence"/>
</dbReference>
<keyword evidence="3" id="KW-1185">Reference proteome</keyword>
<organism evidence="2 3">
    <name type="scientific">Glaciihabitans tibetensis</name>
    <dbReference type="NCBI Taxonomy" id="1266600"/>
    <lineage>
        <taxon>Bacteria</taxon>
        <taxon>Bacillati</taxon>
        <taxon>Actinomycetota</taxon>
        <taxon>Actinomycetes</taxon>
        <taxon>Micrococcales</taxon>
        <taxon>Microbacteriaceae</taxon>
        <taxon>Glaciihabitans</taxon>
    </lineage>
</organism>
<evidence type="ECO:0000313" key="2">
    <source>
        <dbReference type="EMBL" id="PRY70357.1"/>
    </source>
</evidence>
<evidence type="ECO:0000313" key="3">
    <source>
        <dbReference type="Proteomes" id="UP000237983"/>
    </source>
</evidence>
<evidence type="ECO:0000259" key="1">
    <source>
        <dbReference type="Pfam" id="PF09407"/>
    </source>
</evidence>
<sequence length="219" mass="23801">MTPRLPSLFTTADFSEAELCALVLDGTLYRVGDCFCVIDEHPSAALRARSLALVLPDRLIAERHTAAWVWGALPDPPASHHVCVDIRSRVRPPGSRRLIVREVVISDAETVEFAGIRVTTPLRTAIDLARSVGDFVDADITVVAWLMRIGQLTVDGCAAAMDTRRNLPNKKLALTRLENSASRAEQLPVAEEPLAADPLAVPPLERYGATALTGYDARN</sequence>
<dbReference type="InterPro" id="IPR018547">
    <property type="entry name" value="AbiEi_C"/>
</dbReference>